<evidence type="ECO:0000313" key="4">
    <source>
        <dbReference type="EnsemblMetazoa" id="HelroP64364"/>
    </source>
</evidence>
<dbReference type="InterPro" id="IPR011992">
    <property type="entry name" value="EF-hand-dom_pair"/>
</dbReference>
<dbReference type="Pfam" id="PF13499">
    <property type="entry name" value="EF-hand_7"/>
    <property type="match status" value="2"/>
</dbReference>
<reference evidence="3 5" key="2">
    <citation type="journal article" date="2013" name="Nature">
        <title>Insights into bilaterian evolution from three spiralian genomes.</title>
        <authorList>
            <person name="Simakov O."/>
            <person name="Marletaz F."/>
            <person name="Cho S.J."/>
            <person name="Edsinger-Gonzales E."/>
            <person name="Havlak P."/>
            <person name="Hellsten U."/>
            <person name="Kuo D.H."/>
            <person name="Larsson T."/>
            <person name="Lv J."/>
            <person name="Arendt D."/>
            <person name="Savage R."/>
            <person name="Osoegawa K."/>
            <person name="de Jong P."/>
            <person name="Grimwood J."/>
            <person name="Chapman J.A."/>
            <person name="Shapiro H."/>
            <person name="Aerts A."/>
            <person name="Otillar R.P."/>
            <person name="Terry A.Y."/>
            <person name="Boore J.L."/>
            <person name="Grigoriev I.V."/>
            <person name="Lindberg D.R."/>
            <person name="Seaver E.C."/>
            <person name="Weisblat D.A."/>
            <person name="Putnam N.H."/>
            <person name="Rokhsar D.S."/>
        </authorList>
    </citation>
    <scope>NUCLEOTIDE SEQUENCE</scope>
</reference>
<dbReference type="RefSeq" id="XP_009016089.1">
    <property type="nucleotide sequence ID" value="XM_009017841.1"/>
</dbReference>
<dbReference type="PROSITE" id="PS00018">
    <property type="entry name" value="EF_HAND_1"/>
    <property type="match status" value="6"/>
</dbReference>
<dbReference type="EMBL" id="AMQM01000697">
    <property type="status" value="NOT_ANNOTATED_CDS"/>
    <property type="molecule type" value="Genomic_DNA"/>
</dbReference>
<feature type="domain" description="EF-hand" evidence="2">
    <location>
        <begin position="14"/>
        <end position="49"/>
    </location>
</feature>
<gene>
    <name evidence="4" type="primary">20213633</name>
    <name evidence="3" type="ORF">HELRODRAFT_64364</name>
</gene>
<organism evidence="4 5">
    <name type="scientific">Helobdella robusta</name>
    <name type="common">Californian leech</name>
    <dbReference type="NCBI Taxonomy" id="6412"/>
    <lineage>
        <taxon>Eukaryota</taxon>
        <taxon>Metazoa</taxon>
        <taxon>Spiralia</taxon>
        <taxon>Lophotrochozoa</taxon>
        <taxon>Annelida</taxon>
        <taxon>Clitellata</taxon>
        <taxon>Hirudinea</taxon>
        <taxon>Rhynchobdellida</taxon>
        <taxon>Glossiphoniidae</taxon>
        <taxon>Helobdella</taxon>
    </lineage>
</organism>
<dbReference type="InterPro" id="IPR018247">
    <property type="entry name" value="EF_Hand_1_Ca_BS"/>
</dbReference>
<evidence type="ECO:0000256" key="1">
    <source>
        <dbReference type="ARBA" id="ARBA00022837"/>
    </source>
</evidence>
<dbReference type="HOGENOM" id="CLU_044718_0_1_1"/>
<keyword evidence="1" id="KW-0106">Calcium</keyword>
<dbReference type="Gene3D" id="1.10.238.10">
    <property type="entry name" value="EF-hand"/>
    <property type="match status" value="3"/>
</dbReference>
<feature type="domain" description="EF-hand" evidence="2">
    <location>
        <begin position="148"/>
        <end position="175"/>
    </location>
</feature>
<evidence type="ECO:0000259" key="2">
    <source>
        <dbReference type="PROSITE" id="PS50222"/>
    </source>
</evidence>
<reference evidence="5" key="1">
    <citation type="submission" date="2012-12" db="EMBL/GenBank/DDBJ databases">
        <authorList>
            <person name="Hellsten U."/>
            <person name="Grimwood J."/>
            <person name="Chapman J.A."/>
            <person name="Shapiro H."/>
            <person name="Aerts A."/>
            <person name="Otillar R.P."/>
            <person name="Terry A.Y."/>
            <person name="Boore J.L."/>
            <person name="Simakov O."/>
            <person name="Marletaz F."/>
            <person name="Cho S.-J."/>
            <person name="Edsinger-Gonzales E."/>
            <person name="Havlak P."/>
            <person name="Kuo D.-H."/>
            <person name="Larsson T."/>
            <person name="Lv J."/>
            <person name="Arendt D."/>
            <person name="Savage R."/>
            <person name="Osoegawa K."/>
            <person name="de Jong P."/>
            <person name="Lindberg D.R."/>
            <person name="Seaver E.C."/>
            <person name="Weisblat D.A."/>
            <person name="Putnam N.H."/>
            <person name="Grigoriev I.V."/>
            <person name="Rokhsar D.S."/>
        </authorList>
    </citation>
    <scope>NUCLEOTIDE SEQUENCE</scope>
</reference>
<sequence length="261" mass="30817">MNLKDDLKRISLAEKKNKLLSHLKFIDLNKDNLIDKDEISQYILNYFKRQDADDARVKKEDLDTNKDGFVEWDEYLSKVYGYTLQELESFKSDKSQEMANFMKLVEDDEGRFKVADEDKDNKLNETEYGAFLYPANYAHMHEYEVNLVMRNIDKDGDGYVTFDEYLGHSTPDEVQRVVDYENFLFYDENSDKKLNRHEIRHWLMPEKKTIAGDEAEHLIQETDRNEDGVLTFDEVMDSMERWLGSAVTEYGEGLKSPHDEL</sequence>
<dbReference type="PROSITE" id="PS50222">
    <property type="entry name" value="EF_HAND_2"/>
    <property type="match status" value="3"/>
</dbReference>
<evidence type="ECO:0000313" key="5">
    <source>
        <dbReference type="Proteomes" id="UP000015101"/>
    </source>
</evidence>
<dbReference type="SUPFAM" id="SSF47473">
    <property type="entry name" value="EF-hand"/>
    <property type="match status" value="2"/>
</dbReference>
<dbReference type="Proteomes" id="UP000015101">
    <property type="component" value="Unassembled WGS sequence"/>
</dbReference>
<dbReference type="GO" id="GO:0005509">
    <property type="term" value="F:calcium ion binding"/>
    <property type="evidence" value="ECO:0007669"/>
    <property type="project" value="InterPro"/>
</dbReference>
<dbReference type="STRING" id="6412.T1FXT5"/>
<keyword evidence="5" id="KW-1185">Reference proteome</keyword>
<feature type="domain" description="EF-hand" evidence="2">
    <location>
        <begin position="210"/>
        <end position="245"/>
    </location>
</feature>
<dbReference type="OrthoDB" id="6223661at2759"/>
<proteinExistence type="predicted"/>
<name>T1FXT5_HELRO</name>
<evidence type="ECO:0000313" key="3">
    <source>
        <dbReference type="EMBL" id="ESO06721.1"/>
    </source>
</evidence>
<dbReference type="GeneID" id="20213633"/>
<protein>
    <recommendedName>
        <fullName evidence="2">EF-hand domain-containing protein</fullName>
    </recommendedName>
</protein>
<dbReference type="PANTHER" id="PTHR10827:SF85">
    <property type="entry name" value="CALCIUM-BINDING PROTEIN"/>
    <property type="match status" value="1"/>
</dbReference>
<dbReference type="CTD" id="20213633"/>
<reference evidence="4" key="3">
    <citation type="submission" date="2015-06" db="UniProtKB">
        <authorList>
            <consortium name="EnsemblMetazoa"/>
        </authorList>
    </citation>
    <scope>IDENTIFICATION</scope>
</reference>
<dbReference type="eggNOG" id="KOG4223">
    <property type="taxonomic scope" value="Eukaryota"/>
</dbReference>
<dbReference type="InterPro" id="IPR002048">
    <property type="entry name" value="EF_hand_dom"/>
</dbReference>
<dbReference type="PANTHER" id="PTHR10827">
    <property type="entry name" value="RETICULOCALBIN"/>
    <property type="match status" value="1"/>
</dbReference>
<dbReference type="KEGG" id="hro:HELRODRAFT_64364"/>
<dbReference type="FunFam" id="1.10.238.10:FF:000702">
    <property type="entry name" value="Reticulocalbin 3, EF-hand calcium-binding domain"/>
    <property type="match status" value="1"/>
</dbReference>
<dbReference type="AlphaFoldDB" id="T1FXT5"/>
<dbReference type="InParanoid" id="T1FXT5"/>
<dbReference type="EMBL" id="KB096324">
    <property type="protein sequence ID" value="ESO06721.1"/>
    <property type="molecule type" value="Genomic_DNA"/>
</dbReference>
<accession>T1FXT5</accession>
<dbReference type="OMA" id="FVEWDEY"/>
<dbReference type="Pfam" id="PF13202">
    <property type="entry name" value="EF-hand_5"/>
    <property type="match status" value="2"/>
</dbReference>
<dbReference type="SMART" id="SM00054">
    <property type="entry name" value="EFh"/>
    <property type="match status" value="3"/>
</dbReference>
<dbReference type="EnsemblMetazoa" id="HelroT64364">
    <property type="protein sequence ID" value="HelroP64364"/>
    <property type="gene ID" value="HelroG64364"/>
</dbReference>